<sequence length="273" mass="30317">MSSRHRPLYTCGISILAIAQSACGKAQGFNGPISSTARRVAKLASLISPLVYAMLHQWLAILSFVDDQILAVADVVEEVFPPSNFVFKKVDYLVQIIETLPETFDDGLDKFPATAHRDGFDCALVQVVSWLFHSGSENTWEKEILVDENCPERNDEPVFVDEANKPAEYQANVDSEKTTKLPPISETQQAEGDITKGTFKEAVEKGGKENTKKESREKKVRKKKKEQTYIGKEEAATGEGKIADKSNERIVKDDVPILELFESGWLKNPGRGA</sequence>
<protein>
    <submittedName>
        <fullName evidence="2">Uncharacterized protein</fullName>
    </submittedName>
</protein>
<gene>
    <name evidence="2" type="ORF">CJ030_MR5G025813</name>
</gene>
<dbReference type="PANTHER" id="PTHR37710">
    <property type="entry name" value="TRANSMEMBRANE PROTEIN"/>
    <property type="match status" value="1"/>
</dbReference>
<dbReference type="AlphaFoldDB" id="A0A6A1VJB3"/>
<feature type="compositionally biased region" description="Basic and acidic residues" evidence="1">
    <location>
        <begin position="231"/>
        <end position="243"/>
    </location>
</feature>
<dbReference type="Proteomes" id="UP000516437">
    <property type="component" value="Chromosome 5"/>
</dbReference>
<feature type="region of interest" description="Disordered" evidence="1">
    <location>
        <begin position="171"/>
        <end position="190"/>
    </location>
</feature>
<evidence type="ECO:0000313" key="2">
    <source>
        <dbReference type="EMBL" id="KAB1213002.1"/>
    </source>
</evidence>
<dbReference type="PANTHER" id="PTHR37710:SF1">
    <property type="entry name" value="TRANSMEMBRANE PROTEIN"/>
    <property type="match status" value="1"/>
</dbReference>
<evidence type="ECO:0000256" key="1">
    <source>
        <dbReference type="SAM" id="MobiDB-lite"/>
    </source>
</evidence>
<reference evidence="2 3" key="1">
    <citation type="journal article" date="2019" name="Plant Biotechnol. J.">
        <title>The red bayberry genome and genetic basis of sex determination.</title>
        <authorList>
            <person name="Jia H.M."/>
            <person name="Jia H.J."/>
            <person name="Cai Q.L."/>
            <person name="Wang Y."/>
            <person name="Zhao H.B."/>
            <person name="Yang W.F."/>
            <person name="Wang G.Y."/>
            <person name="Li Y.H."/>
            <person name="Zhan D.L."/>
            <person name="Shen Y.T."/>
            <person name="Niu Q.F."/>
            <person name="Chang L."/>
            <person name="Qiu J."/>
            <person name="Zhao L."/>
            <person name="Xie H.B."/>
            <person name="Fu W.Y."/>
            <person name="Jin J."/>
            <person name="Li X.W."/>
            <person name="Jiao Y."/>
            <person name="Zhou C.C."/>
            <person name="Tu T."/>
            <person name="Chai C.Y."/>
            <person name="Gao J.L."/>
            <person name="Fan L.J."/>
            <person name="van de Weg E."/>
            <person name="Wang J.Y."/>
            <person name="Gao Z.S."/>
        </authorList>
    </citation>
    <scope>NUCLEOTIDE SEQUENCE [LARGE SCALE GENOMIC DNA]</scope>
    <source>
        <tissue evidence="2">Leaves</tissue>
    </source>
</reference>
<name>A0A6A1VJB3_9ROSI</name>
<comment type="caution">
    <text evidence="2">The sequence shown here is derived from an EMBL/GenBank/DDBJ whole genome shotgun (WGS) entry which is preliminary data.</text>
</comment>
<accession>A0A6A1VJB3</accession>
<feature type="region of interest" description="Disordered" evidence="1">
    <location>
        <begin position="202"/>
        <end position="243"/>
    </location>
</feature>
<keyword evidence="3" id="KW-1185">Reference proteome</keyword>
<dbReference type="OrthoDB" id="1939616at2759"/>
<proteinExistence type="predicted"/>
<dbReference type="EMBL" id="RXIC02000023">
    <property type="protein sequence ID" value="KAB1213002.1"/>
    <property type="molecule type" value="Genomic_DNA"/>
</dbReference>
<evidence type="ECO:0000313" key="3">
    <source>
        <dbReference type="Proteomes" id="UP000516437"/>
    </source>
</evidence>
<organism evidence="2 3">
    <name type="scientific">Morella rubra</name>
    <name type="common">Chinese bayberry</name>
    <dbReference type="NCBI Taxonomy" id="262757"/>
    <lineage>
        <taxon>Eukaryota</taxon>
        <taxon>Viridiplantae</taxon>
        <taxon>Streptophyta</taxon>
        <taxon>Embryophyta</taxon>
        <taxon>Tracheophyta</taxon>
        <taxon>Spermatophyta</taxon>
        <taxon>Magnoliopsida</taxon>
        <taxon>eudicotyledons</taxon>
        <taxon>Gunneridae</taxon>
        <taxon>Pentapetalae</taxon>
        <taxon>rosids</taxon>
        <taxon>fabids</taxon>
        <taxon>Fagales</taxon>
        <taxon>Myricaceae</taxon>
        <taxon>Morella</taxon>
    </lineage>
</organism>
<feature type="compositionally biased region" description="Basic and acidic residues" evidence="1">
    <location>
        <begin position="202"/>
        <end position="217"/>
    </location>
</feature>